<gene>
    <name evidence="2" type="ORF">DFP88_10537</name>
</gene>
<dbReference type="PANTHER" id="PTHR13696:SF99">
    <property type="entry name" value="COBYRINIC ACID AC-DIAMIDE SYNTHASE"/>
    <property type="match status" value="1"/>
</dbReference>
<reference evidence="2 3" key="1">
    <citation type="submission" date="2018-06" db="EMBL/GenBank/DDBJ databases">
        <title>Genomic Encyclopedia of Type Strains, Phase III (KMG-III): the genomes of soil and plant-associated and newly described type strains.</title>
        <authorList>
            <person name="Whitman W."/>
        </authorList>
    </citation>
    <scope>NUCLEOTIDE SEQUENCE [LARGE SCALE GENOMIC DNA]</scope>
    <source>
        <strain evidence="2 3">CECT 9025</strain>
    </source>
</reference>
<sequence>MISTAPAPDLSGTEDLDRLGTRCAQSAMTLTREAEATPPRQLRDFGIPEITARLIPMAPGHLRRVLRETPGLPQGRNEGGARWFTLEEVDEIRAHLERSGTPGRYRPWRPVGAAPKIIALVNPARGSGRTTLALHLAMAAALDGYRVRAIDLDPGAGLTAALGDPGPAGEGAQDTALALFARQAALHLRGQNQARLDRGDAPVPMDAVLGAALETAPAALARPTHWPGIALVPARPELALADLHIPQWRTQIRGWRPWEALSRELARPPQDGEAAPDLVILDTPPSLGPLALAAAAAADVLLVPLEGDAAGTARAGQAFGMLHSAFAAIEEEEAAAARALGTQRVSFAWDALRAVITRYDPIAQGRAAGAIQAGLGPALAAARIEAAPILAQESAVYEAVPRPGRRGGDRQGLARARASFDAAYAEIRDLLQEGWRRGAEAR</sequence>
<accession>A0A318SZI5</accession>
<name>A0A318SZI5_9RHOB</name>
<dbReference type="PANTHER" id="PTHR13696">
    <property type="entry name" value="P-LOOP CONTAINING NUCLEOSIDE TRIPHOSPHATE HYDROLASE"/>
    <property type="match status" value="1"/>
</dbReference>
<organism evidence="2 3">
    <name type="scientific">Pseudoroseicyclus aestuarii</name>
    <dbReference type="NCBI Taxonomy" id="1795041"/>
    <lineage>
        <taxon>Bacteria</taxon>
        <taxon>Pseudomonadati</taxon>
        <taxon>Pseudomonadota</taxon>
        <taxon>Alphaproteobacteria</taxon>
        <taxon>Rhodobacterales</taxon>
        <taxon>Paracoccaceae</taxon>
        <taxon>Pseudoroseicyclus</taxon>
    </lineage>
</organism>
<dbReference type="Proteomes" id="UP000248311">
    <property type="component" value="Unassembled WGS sequence"/>
</dbReference>
<evidence type="ECO:0000313" key="3">
    <source>
        <dbReference type="Proteomes" id="UP000248311"/>
    </source>
</evidence>
<evidence type="ECO:0000313" key="2">
    <source>
        <dbReference type="EMBL" id="PYE82197.1"/>
    </source>
</evidence>
<dbReference type="AlphaFoldDB" id="A0A318SZI5"/>
<evidence type="ECO:0000259" key="1">
    <source>
        <dbReference type="Pfam" id="PF13614"/>
    </source>
</evidence>
<dbReference type="Gene3D" id="3.40.50.300">
    <property type="entry name" value="P-loop containing nucleotide triphosphate hydrolases"/>
    <property type="match status" value="1"/>
</dbReference>
<dbReference type="InterPro" id="IPR027417">
    <property type="entry name" value="P-loop_NTPase"/>
</dbReference>
<dbReference type="Pfam" id="PF13614">
    <property type="entry name" value="AAA_31"/>
    <property type="match status" value="1"/>
</dbReference>
<comment type="caution">
    <text evidence="2">The sequence shown here is derived from an EMBL/GenBank/DDBJ whole genome shotgun (WGS) entry which is preliminary data.</text>
</comment>
<dbReference type="EMBL" id="QJTE01000005">
    <property type="protein sequence ID" value="PYE82197.1"/>
    <property type="molecule type" value="Genomic_DNA"/>
</dbReference>
<protein>
    <submittedName>
        <fullName evidence="2">Chromosome partitioning protein</fullName>
    </submittedName>
</protein>
<dbReference type="SUPFAM" id="SSF52540">
    <property type="entry name" value="P-loop containing nucleoside triphosphate hydrolases"/>
    <property type="match status" value="1"/>
</dbReference>
<dbReference type="InterPro" id="IPR050678">
    <property type="entry name" value="DNA_Partitioning_ATPase"/>
</dbReference>
<dbReference type="InterPro" id="IPR025669">
    <property type="entry name" value="AAA_dom"/>
</dbReference>
<keyword evidence="3" id="KW-1185">Reference proteome</keyword>
<proteinExistence type="predicted"/>
<feature type="domain" description="AAA" evidence="1">
    <location>
        <begin position="116"/>
        <end position="309"/>
    </location>
</feature>